<protein>
    <submittedName>
        <fullName evidence="1">Uncharacterized protein</fullName>
    </submittedName>
</protein>
<organism evidence="1 2">
    <name type="scientific">Pseudonocardia charpentierae</name>
    <dbReference type="NCBI Taxonomy" id="3075545"/>
    <lineage>
        <taxon>Bacteria</taxon>
        <taxon>Bacillati</taxon>
        <taxon>Actinomycetota</taxon>
        <taxon>Actinomycetes</taxon>
        <taxon>Pseudonocardiales</taxon>
        <taxon>Pseudonocardiaceae</taxon>
        <taxon>Pseudonocardia</taxon>
    </lineage>
</organism>
<evidence type="ECO:0000313" key="1">
    <source>
        <dbReference type="EMBL" id="MDT0349528.1"/>
    </source>
</evidence>
<keyword evidence="2" id="KW-1185">Reference proteome</keyword>
<name>A0ABU2N7R2_9PSEU</name>
<reference evidence="2" key="1">
    <citation type="submission" date="2023-07" db="EMBL/GenBank/DDBJ databases">
        <title>30 novel species of actinomycetes from the DSMZ collection.</title>
        <authorList>
            <person name="Nouioui I."/>
        </authorList>
    </citation>
    <scope>NUCLEOTIDE SEQUENCE [LARGE SCALE GENOMIC DNA]</scope>
    <source>
        <strain evidence="2">DSM 45834</strain>
    </source>
</reference>
<comment type="caution">
    <text evidence="1">The sequence shown here is derived from an EMBL/GenBank/DDBJ whole genome shotgun (WGS) entry which is preliminary data.</text>
</comment>
<dbReference type="RefSeq" id="WP_311555549.1">
    <property type="nucleotide sequence ID" value="NZ_JAVREJ010000004.1"/>
</dbReference>
<evidence type="ECO:0000313" key="2">
    <source>
        <dbReference type="Proteomes" id="UP001183202"/>
    </source>
</evidence>
<gene>
    <name evidence="1" type="ORF">RM445_08335</name>
</gene>
<sequence>MMACDAHLNSVLAYAAHIGAGVCVDVDLAAPWRPCPVSADAVDGTTNPLLKALVGPQAMRRVGRSAERPPTFKPSSAPLWARVAMIDALNFWLPSALDQSLVDAERGVARGRAAKTLPVDSEVRGVILGEAVNLARRASRGVVRYLRALAAHRGVLPVGLVRVLEPLVAGYGELLADVDNAADRQLSDVRRAWEAVAALRTSSYTMTPEAPARRPRRHPTRPRRASMIDPRQVQARVLALSRNPGAAEITVADTQLGDRPALLVRVPAYRRALDQPVVQRLRVRLLDGRSDAPRGQSLLTVEAKPPRGSSTVHLESIVELPGADVAPLRVDVFDALSKAPPALADTDEELQEVRRALAFLDEWRQLMAASQVSGTSLAPRLRELAECLAPGDVLERPLFPGGPSGADLRALARTGDAALLRRTRTLDEDGGGASDLFGLTTGAAGLLAAEVATADAENTRL</sequence>
<accession>A0ABU2N7R2</accession>
<dbReference type="EMBL" id="JAVREJ010000004">
    <property type="protein sequence ID" value="MDT0349528.1"/>
    <property type="molecule type" value="Genomic_DNA"/>
</dbReference>
<dbReference type="Proteomes" id="UP001183202">
    <property type="component" value="Unassembled WGS sequence"/>
</dbReference>
<proteinExistence type="predicted"/>